<evidence type="ECO:0000256" key="2">
    <source>
        <dbReference type="ARBA" id="ARBA00023015"/>
    </source>
</evidence>
<keyword evidence="2" id="KW-0805">Transcription regulation</keyword>
<dbReference type="PANTHER" id="PTHR43133:SF50">
    <property type="entry name" value="ECF RNA POLYMERASE SIGMA FACTOR SIGM"/>
    <property type="match status" value="1"/>
</dbReference>
<reference evidence="8 9" key="1">
    <citation type="submission" date="2021-01" db="EMBL/GenBank/DDBJ databases">
        <title>WGS of actinomycetes isolated from Thailand.</title>
        <authorList>
            <person name="Thawai C."/>
        </authorList>
    </citation>
    <scope>NUCLEOTIDE SEQUENCE [LARGE SCALE GENOMIC DNA]</scope>
    <source>
        <strain evidence="8 9">LPG 2</strain>
    </source>
</reference>
<sequence>MRPDQDPAETALGELLGTILRDCAHDPLLLIASTGSALVRVARTRASGAGDVFDEILVEAYESERDKLIGWAIIQVGDRADAEDIVQTALMRTYAARPEISDTAAMVGYLWTATRNLVRDRWRRNAADRGRVEPDGEEHITRLADRTGIPFDDLVTLRHLLIDALGQLPPREREAVVLHTYAGNTYAQTAELMGLAAGTVKAYVAGALAKVRANLQAA</sequence>
<keyword evidence="5" id="KW-0804">Transcription</keyword>
<dbReference type="Pfam" id="PF04542">
    <property type="entry name" value="Sigma70_r2"/>
    <property type="match status" value="1"/>
</dbReference>
<feature type="domain" description="RNA polymerase sigma factor 70 region 4 type 2" evidence="7">
    <location>
        <begin position="160"/>
        <end position="210"/>
    </location>
</feature>
<dbReference type="InterPro" id="IPR007627">
    <property type="entry name" value="RNA_pol_sigma70_r2"/>
</dbReference>
<evidence type="ECO:0000256" key="1">
    <source>
        <dbReference type="ARBA" id="ARBA00010641"/>
    </source>
</evidence>
<evidence type="ECO:0000313" key="8">
    <source>
        <dbReference type="EMBL" id="MBL1075699.1"/>
    </source>
</evidence>
<dbReference type="CDD" id="cd06171">
    <property type="entry name" value="Sigma70_r4"/>
    <property type="match status" value="1"/>
</dbReference>
<dbReference type="Pfam" id="PF08281">
    <property type="entry name" value="Sigma70_r4_2"/>
    <property type="match status" value="1"/>
</dbReference>
<comment type="similarity">
    <text evidence="1">Belongs to the sigma-70 factor family. ECF subfamily.</text>
</comment>
<accession>A0ABS1M7E5</accession>
<dbReference type="InterPro" id="IPR036388">
    <property type="entry name" value="WH-like_DNA-bd_sf"/>
</dbReference>
<dbReference type="SUPFAM" id="SSF88659">
    <property type="entry name" value="Sigma3 and sigma4 domains of RNA polymerase sigma factors"/>
    <property type="match status" value="1"/>
</dbReference>
<dbReference type="Proteomes" id="UP000602198">
    <property type="component" value="Unassembled WGS sequence"/>
</dbReference>
<comment type="caution">
    <text evidence="8">The sequence shown here is derived from an EMBL/GenBank/DDBJ whole genome shotgun (WGS) entry which is preliminary data.</text>
</comment>
<dbReference type="InterPro" id="IPR013324">
    <property type="entry name" value="RNA_pol_sigma_r3/r4-like"/>
</dbReference>
<dbReference type="SUPFAM" id="SSF88946">
    <property type="entry name" value="Sigma2 domain of RNA polymerase sigma factors"/>
    <property type="match status" value="1"/>
</dbReference>
<name>A0ABS1M7E5_9NOCA</name>
<keyword evidence="9" id="KW-1185">Reference proteome</keyword>
<dbReference type="InterPro" id="IPR014284">
    <property type="entry name" value="RNA_pol_sigma-70_dom"/>
</dbReference>
<evidence type="ECO:0000259" key="7">
    <source>
        <dbReference type="Pfam" id="PF08281"/>
    </source>
</evidence>
<dbReference type="Gene3D" id="1.10.10.10">
    <property type="entry name" value="Winged helix-like DNA-binding domain superfamily/Winged helix DNA-binding domain"/>
    <property type="match status" value="1"/>
</dbReference>
<evidence type="ECO:0000259" key="6">
    <source>
        <dbReference type="Pfam" id="PF04542"/>
    </source>
</evidence>
<protein>
    <submittedName>
        <fullName evidence="8">Sigma-70 family RNA polymerase sigma factor</fullName>
    </submittedName>
</protein>
<dbReference type="InterPro" id="IPR013249">
    <property type="entry name" value="RNA_pol_sigma70_r4_t2"/>
</dbReference>
<evidence type="ECO:0000256" key="3">
    <source>
        <dbReference type="ARBA" id="ARBA00023082"/>
    </source>
</evidence>
<feature type="domain" description="RNA polymerase sigma-70 region 2" evidence="6">
    <location>
        <begin position="61"/>
        <end position="126"/>
    </location>
</feature>
<dbReference type="Gene3D" id="1.10.1740.10">
    <property type="match status" value="1"/>
</dbReference>
<dbReference type="EMBL" id="JAERRJ010000005">
    <property type="protein sequence ID" value="MBL1075699.1"/>
    <property type="molecule type" value="Genomic_DNA"/>
</dbReference>
<dbReference type="RefSeq" id="WP_201948011.1">
    <property type="nucleotide sequence ID" value="NZ_JAERRJ010000005.1"/>
</dbReference>
<dbReference type="InterPro" id="IPR013325">
    <property type="entry name" value="RNA_pol_sigma_r2"/>
</dbReference>
<evidence type="ECO:0000256" key="4">
    <source>
        <dbReference type="ARBA" id="ARBA00023125"/>
    </source>
</evidence>
<dbReference type="PANTHER" id="PTHR43133">
    <property type="entry name" value="RNA POLYMERASE ECF-TYPE SIGMA FACTO"/>
    <property type="match status" value="1"/>
</dbReference>
<evidence type="ECO:0000256" key="5">
    <source>
        <dbReference type="ARBA" id="ARBA00023163"/>
    </source>
</evidence>
<organism evidence="8 9">
    <name type="scientific">Nocardia acididurans</name>
    <dbReference type="NCBI Taxonomy" id="2802282"/>
    <lineage>
        <taxon>Bacteria</taxon>
        <taxon>Bacillati</taxon>
        <taxon>Actinomycetota</taxon>
        <taxon>Actinomycetes</taxon>
        <taxon>Mycobacteriales</taxon>
        <taxon>Nocardiaceae</taxon>
        <taxon>Nocardia</taxon>
    </lineage>
</organism>
<evidence type="ECO:0000313" key="9">
    <source>
        <dbReference type="Proteomes" id="UP000602198"/>
    </source>
</evidence>
<dbReference type="InterPro" id="IPR039425">
    <property type="entry name" value="RNA_pol_sigma-70-like"/>
</dbReference>
<keyword evidence="4" id="KW-0238">DNA-binding</keyword>
<proteinExistence type="inferred from homology"/>
<keyword evidence="3" id="KW-0731">Sigma factor</keyword>
<dbReference type="NCBIfam" id="TIGR02937">
    <property type="entry name" value="sigma70-ECF"/>
    <property type="match status" value="1"/>
</dbReference>
<gene>
    <name evidence="8" type="ORF">JK358_14990</name>
</gene>